<dbReference type="STRING" id="946122.A0A0C2XLQ4"/>
<dbReference type="HOGENOM" id="CLU_871450_0_0_1"/>
<name>A0A0C2XLQ4_AMAMK</name>
<proteinExistence type="predicted"/>
<sequence length="319" mass="35651">MIPNCLNLRRAISGYRNPNSSGRPEPYTSFNQMGTLNNPLQLVSDGDEMDLDDEWALLRRLLIDNTSQWFLDRLDEPYPPLGAWVADNAQIAQTWEDQSKSLKRSVHLLQPERLLMTIHEHESAHICDTENNLVTFVWRHFCPDQSYIDSVLKSTAEARSTLLLVGDATGIDFSSSPDPGLASAMVTFWDLCRIWLPVEIISDIQSRCAYTNHPSNKQRPPSGCVSKNHSSAIVRGSQSPTWKVSWILNQTFNSHHGGSFYLSDYGLRVEAASNTLIAWKSSNAHGFGLFDLDQCRKGLLQSGLTIGSLKGLLANFQAS</sequence>
<gene>
    <name evidence="1" type="ORF">M378DRAFT_20851</name>
</gene>
<evidence type="ECO:0000313" key="1">
    <source>
        <dbReference type="EMBL" id="KIL70461.1"/>
    </source>
</evidence>
<dbReference type="Proteomes" id="UP000054549">
    <property type="component" value="Unassembled WGS sequence"/>
</dbReference>
<dbReference type="InParanoid" id="A0A0C2XLQ4"/>
<dbReference type="OrthoDB" id="3060302at2759"/>
<dbReference type="AlphaFoldDB" id="A0A0C2XLQ4"/>
<evidence type="ECO:0000313" key="2">
    <source>
        <dbReference type="Proteomes" id="UP000054549"/>
    </source>
</evidence>
<reference evidence="1 2" key="1">
    <citation type="submission" date="2014-04" db="EMBL/GenBank/DDBJ databases">
        <title>Evolutionary Origins and Diversification of the Mycorrhizal Mutualists.</title>
        <authorList>
            <consortium name="DOE Joint Genome Institute"/>
            <consortium name="Mycorrhizal Genomics Consortium"/>
            <person name="Kohler A."/>
            <person name="Kuo A."/>
            <person name="Nagy L.G."/>
            <person name="Floudas D."/>
            <person name="Copeland A."/>
            <person name="Barry K.W."/>
            <person name="Cichocki N."/>
            <person name="Veneault-Fourrey C."/>
            <person name="LaButti K."/>
            <person name="Lindquist E.A."/>
            <person name="Lipzen A."/>
            <person name="Lundell T."/>
            <person name="Morin E."/>
            <person name="Murat C."/>
            <person name="Riley R."/>
            <person name="Ohm R."/>
            <person name="Sun H."/>
            <person name="Tunlid A."/>
            <person name="Henrissat B."/>
            <person name="Grigoriev I.V."/>
            <person name="Hibbett D.S."/>
            <person name="Martin F."/>
        </authorList>
    </citation>
    <scope>NUCLEOTIDE SEQUENCE [LARGE SCALE GENOMIC DNA]</scope>
    <source>
        <strain evidence="1 2">Koide BX008</strain>
    </source>
</reference>
<keyword evidence="2" id="KW-1185">Reference proteome</keyword>
<organism evidence="1 2">
    <name type="scientific">Amanita muscaria (strain Koide BX008)</name>
    <dbReference type="NCBI Taxonomy" id="946122"/>
    <lineage>
        <taxon>Eukaryota</taxon>
        <taxon>Fungi</taxon>
        <taxon>Dikarya</taxon>
        <taxon>Basidiomycota</taxon>
        <taxon>Agaricomycotina</taxon>
        <taxon>Agaricomycetes</taxon>
        <taxon>Agaricomycetidae</taxon>
        <taxon>Agaricales</taxon>
        <taxon>Pluteineae</taxon>
        <taxon>Amanitaceae</taxon>
        <taxon>Amanita</taxon>
    </lineage>
</organism>
<dbReference type="EMBL" id="KN818224">
    <property type="protein sequence ID" value="KIL70461.1"/>
    <property type="molecule type" value="Genomic_DNA"/>
</dbReference>
<protein>
    <submittedName>
        <fullName evidence="1">Uncharacterized protein</fullName>
    </submittedName>
</protein>
<accession>A0A0C2XLQ4</accession>